<dbReference type="CDD" id="cd16922">
    <property type="entry name" value="HATPase_EvgS-ArcB-TorS-like"/>
    <property type="match status" value="1"/>
</dbReference>
<evidence type="ECO:0000259" key="8">
    <source>
        <dbReference type="PROSITE" id="PS50112"/>
    </source>
</evidence>
<proteinExistence type="predicted"/>
<comment type="catalytic activity">
    <reaction evidence="1">
        <text>ATP + protein L-histidine = ADP + protein N-phospho-L-histidine.</text>
        <dbReference type="EC" id="2.7.13.3"/>
    </reaction>
</comment>
<evidence type="ECO:0000256" key="4">
    <source>
        <dbReference type="ARBA" id="ARBA00022679"/>
    </source>
</evidence>
<protein>
    <recommendedName>
        <fullName evidence="2">histidine kinase</fullName>
        <ecNumber evidence="2">2.7.13.3</ecNumber>
    </recommendedName>
</protein>
<dbReference type="InterPro" id="IPR000700">
    <property type="entry name" value="PAS-assoc_C"/>
</dbReference>
<dbReference type="InterPro" id="IPR036890">
    <property type="entry name" value="HATPase_C_sf"/>
</dbReference>
<feature type="domain" description="PAC" evidence="9">
    <location>
        <begin position="522"/>
        <end position="572"/>
    </location>
</feature>
<dbReference type="Pfam" id="PF00512">
    <property type="entry name" value="HisKA"/>
    <property type="match status" value="1"/>
</dbReference>
<evidence type="ECO:0000256" key="5">
    <source>
        <dbReference type="ARBA" id="ARBA00022777"/>
    </source>
</evidence>
<keyword evidence="4" id="KW-0808">Transferase</keyword>
<dbReference type="SMART" id="SM00388">
    <property type="entry name" value="HisKA"/>
    <property type="match status" value="1"/>
</dbReference>
<dbReference type="AlphaFoldDB" id="A0A0N8KRK7"/>
<dbReference type="GO" id="GO:0006355">
    <property type="term" value="P:regulation of DNA-templated transcription"/>
    <property type="evidence" value="ECO:0007669"/>
    <property type="project" value="InterPro"/>
</dbReference>
<dbReference type="Pfam" id="PF02518">
    <property type="entry name" value="HATPase_c"/>
    <property type="match status" value="1"/>
</dbReference>
<dbReference type="InterPro" id="IPR029016">
    <property type="entry name" value="GAF-like_dom_sf"/>
</dbReference>
<dbReference type="Proteomes" id="UP000050360">
    <property type="component" value="Unassembled WGS sequence"/>
</dbReference>
<dbReference type="Gene3D" id="3.30.450.20">
    <property type="entry name" value="PAS domain"/>
    <property type="match status" value="4"/>
</dbReference>
<dbReference type="InterPro" id="IPR003661">
    <property type="entry name" value="HisK_dim/P_dom"/>
</dbReference>
<evidence type="ECO:0000256" key="1">
    <source>
        <dbReference type="ARBA" id="ARBA00000085"/>
    </source>
</evidence>
<dbReference type="PANTHER" id="PTHR43711">
    <property type="entry name" value="TWO-COMPONENT HISTIDINE KINASE"/>
    <property type="match status" value="1"/>
</dbReference>
<dbReference type="PROSITE" id="PS50113">
    <property type="entry name" value="PAC"/>
    <property type="match status" value="2"/>
</dbReference>
<dbReference type="CDD" id="cd00082">
    <property type="entry name" value="HisKA"/>
    <property type="match status" value="1"/>
</dbReference>
<dbReference type="Pfam" id="PF13426">
    <property type="entry name" value="PAS_9"/>
    <property type="match status" value="2"/>
</dbReference>
<dbReference type="InterPro" id="IPR035965">
    <property type="entry name" value="PAS-like_dom_sf"/>
</dbReference>
<keyword evidence="6" id="KW-0902">Two-component regulatory system</keyword>
<dbReference type="InterPro" id="IPR003594">
    <property type="entry name" value="HATPase_dom"/>
</dbReference>
<dbReference type="Pfam" id="PF00989">
    <property type="entry name" value="PAS"/>
    <property type="match status" value="2"/>
</dbReference>
<dbReference type="NCBIfam" id="TIGR00229">
    <property type="entry name" value="sensory_box"/>
    <property type="match status" value="4"/>
</dbReference>
<dbReference type="InterPro" id="IPR013767">
    <property type="entry name" value="PAS_fold"/>
</dbReference>
<dbReference type="Gene3D" id="3.30.565.10">
    <property type="entry name" value="Histidine kinase-like ATPase, C-terminal domain"/>
    <property type="match status" value="1"/>
</dbReference>
<keyword evidence="3" id="KW-0597">Phosphoprotein</keyword>
<evidence type="ECO:0000256" key="3">
    <source>
        <dbReference type="ARBA" id="ARBA00022553"/>
    </source>
</evidence>
<evidence type="ECO:0000256" key="2">
    <source>
        <dbReference type="ARBA" id="ARBA00012438"/>
    </source>
</evidence>
<evidence type="ECO:0000259" key="9">
    <source>
        <dbReference type="PROSITE" id="PS50113"/>
    </source>
</evidence>
<dbReference type="GO" id="GO:0000155">
    <property type="term" value="F:phosphorelay sensor kinase activity"/>
    <property type="evidence" value="ECO:0007669"/>
    <property type="project" value="InterPro"/>
</dbReference>
<dbReference type="EMBL" id="LKCM01000017">
    <property type="protein sequence ID" value="KPQ45210.1"/>
    <property type="molecule type" value="Genomic_DNA"/>
</dbReference>
<gene>
    <name evidence="10" type="ORF">MPEBLZ_00193</name>
</gene>
<reference evidence="10 11" key="1">
    <citation type="submission" date="2015-09" db="EMBL/GenBank/DDBJ databases">
        <title>A metagenomics-based metabolic model of nitrate-dependent anaerobic oxidation of methane by Methanoperedens-like archaea.</title>
        <authorList>
            <person name="Arshad A."/>
            <person name="Speth D.R."/>
            <person name="De Graaf R.M."/>
            <person name="Op Den Camp H.J."/>
            <person name="Jetten M.S."/>
            <person name="Welte C.U."/>
        </authorList>
    </citation>
    <scope>NUCLEOTIDE SEQUENCE [LARGE SCALE GENOMIC DNA]</scope>
</reference>
<feature type="domain" description="PAC" evidence="9">
    <location>
        <begin position="226"/>
        <end position="276"/>
    </location>
</feature>
<dbReference type="PRINTS" id="PR00344">
    <property type="entry name" value="BCTRLSENSOR"/>
</dbReference>
<comment type="caution">
    <text evidence="10">The sequence shown here is derived from an EMBL/GenBank/DDBJ whole genome shotgun (WGS) entry which is preliminary data.</text>
</comment>
<dbReference type="SMART" id="SM00086">
    <property type="entry name" value="PAC"/>
    <property type="match status" value="2"/>
</dbReference>
<dbReference type="SUPFAM" id="SSF47384">
    <property type="entry name" value="Homodimeric domain of signal transducing histidine kinase"/>
    <property type="match status" value="1"/>
</dbReference>
<dbReference type="SUPFAM" id="SSF55781">
    <property type="entry name" value="GAF domain-like"/>
    <property type="match status" value="2"/>
</dbReference>
<dbReference type="Pfam" id="PF13185">
    <property type="entry name" value="GAF_2"/>
    <property type="match status" value="2"/>
</dbReference>
<dbReference type="Gene3D" id="1.10.287.130">
    <property type="match status" value="1"/>
</dbReference>
<evidence type="ECO:0000313" key="10">
    <source>
        <dbReference type="EMBL" id="KPQ45210.1"/>
    </source>
</evidence>
<evidence type="ECO:0000256" key="6">
    <source>
        <dbReference type="ARBA" id="ARBA00023012"/>
    </source>
</evidence>
<dbReference type="EC" id="2.7.13.3" evidence="2"/>
<evidence type="ECO:0000259" key="7">
    <source>
        <dbReference type="PROSITE" id="PS50109"/>
    </source>
</evidence>
<evidence type="ECO:0000313" key="11">
    <source>
        <dbReference type="Proteomes" id="UP000050360"/>
    </source>
</evidence>
<feature type="domain" description="PAS" evidence="8">
    <location>
        <begin position="154"/>
        <end position="197"/>
    </location>
</feature>
<dbReference type="CDD" id="cd00130">
    <property type="entry name" value="PAS"/>
    <property type="match status" value="4"/>
</dbReference>
<name>A0A0N8KRK7_9EURY</name>
<organism evidence="10 11">
    <name type="scientific">Candidatus Methanoperedens nitratireducens</name>
    <dbReference type="NCBI Taxonomy" id="1392998"/>
    <lineage>
        <taxon>Archaea</taxon>
        <taxon>Methanobacteriati</taxon>
        <taxon>Methanobacteriota</taxon>
        <taxon>Stenosarchaea group</taxon>
        <taxon>Methanomicrobia</taxon>
        <taxon>Methanosarcinales</taxon>
        <taxon>ANME-2 cluster</taxon>
        <taxon>Candidatus Methanoperedentaceae</taxon>
        <taxon>Candidatus Methanoperedens</taxon>
    </lineage>
</organism>
<dbReference type="SMART" id="SM00387">
    <property type="entry name" value="HATPase_c"/>
    <property type="match status" value="1"/>
</dbReference>
<dbReference type="InterPro" id="IPR003018">
    <property type="entry name" value="GAF"/>
</dbReference>
<dbReference type="InterPro" id="IPR036097">
    <property type="entry name" value="HisK_dim/P_sf"/>
</dbReference>
<dbReference type="InterPro" id="IPR050736">
    <property type="entry name" value="Sensor_HK_Regulatory"/>
</dbReference>
<sequence length="1153" mass="130832">MTVLNDAEENNKRSILKLQRTARFFEALLRASADGIVITDAAKNIIFVNDTFCKFISCNRHNLIGTSIFVWLEKLSSNANEIWNELESQTKKNGIARDVEFRMNTDSDTRYFTVNSSLLEHVDIEETGLIISIWQDETERILTEKALAGAYAEKMEIFKAIVHTISDAVFWLDPEGNFIYVNESACKSLGYDHDELMKLKVFDVNPRADSARWNAVVRQFRKEKVFHAESIHRRKDGSEFPVEIVSSYIKLDNKEYFCGFGRDITERKHAEEFISRRNIQLRILSKAAQKINTVLEIPVIMQNLITSAMEITDSTAGTAGLIVNEKIVFSEYNENGKLFPIDYVFKKGYGVPGHVMETKSPYISNDARNDPYVIQDIRKTLCFNNLANVPILDRKGQMLGSFQIHNTKKHRQFDHSDIEMLQGLASSAAIALENARLMEDIRKVGKEKKSLSLILDKSLNEIYIFDSEKFRFTYVNSGGCKNLGYSLKSLRSMTFLDITPGYDEVLFRKYITPLIQHKKKKLLLYTDLRRANGSHYPIELHLQLIEQEGSHLFLAIIIDITERKRAEKALSLSEEKYRTLYETMAQGVIYHNESGTIISANFAAQKILGLSPGHLIGRTSIDPMWKAIHEDGSDFPGEKHPAMVALRTRKEVRNVVMGVFNPEVKEYRWIQVNAIPQTRYAETRPYQVYTTINDITELKRAKDEMQLANEDLRIINKIISTATGLLDINQILDTVLDECIKIVGLEGGTICFVEPDETLKLGAHRSTSKETIIDLTTNKIRIGECLCGAAARDLKPLILPDREAVIKFATREATRKEDIRYHAAFPLITRGKCVGVLCLFTRTDKKPDVKKLKIIELISSQVALSIRNAQLYEETKEYALTLEKKVAQRTKQLHESQLGLLNLMDDINKTAVELDKANKRLIELDLMKSMFIASTSHELRTPLNSIIGFTSILLEGWSGELTPEQREHIQIVNTSGKHLLSLINDVIDISKIEAGKLEVRVSRFNLKEVIDEVVSTLKQELNGKGLLVIIDVADMELNTDRRRLLQCIMNLFSNAVKFTEKGEIKIIAKSTNNEIEISIGDSGIGIKKEDIPKLFTPFVRLDSPLTAKTSGTGLGLYLSRKLTQEVLGGTINVESEYEKGSIFSLRIPREVKI</sequence>
<dbReference type="InterPro" id="IPR005467">
    <property type="entry name" value="His_kinase_dom"/>
</dbReference>
<keyword evidence="5 10" id="KW-0418">Kinase</keyword>
<dbReference type="SMART" id="SM00065">
    <property type="entry name" value="GAF"/>
    <property type="match status" value="2"/>
</dbReference>
<dbReference type="Gene3D" id="3.30.450.40">
    <property type="match status" value="2"/>
</dbReference>
<dbReference type="InterPro" id="IPR001610">
    <property type="entry name" value="PAC"/>
</dbReference>
<feature type="domain" description="PAS" evidence="8">
    <location>
        <begin position="573"/>
        <end position="631"/>
    </location>
</feature>
<dbReference type="InterPro" id="IPR000014">
    <property type="entry name" value="PAS"/>
</dbReference>
<dbReference type="PROSITE" id="PS50109">
    <property type="entry name" value="HIS_KIN"/>
    <property type="match status" value="1"/>
</dbReference>
<dbReference type="PANTHER" id="PTHR43711:SF26">
    <property type="entry name" value="SENSOR HISTIDINE KINASE RCSC"/>
    <property type="match status" value="1"/>
</dbReference>
<dbReference type="SMART" id="SM00091">
    <property type="entry name" value="PAS"/>
    <property type="match status" value="4"/>
</dbReference>
<dbReference type="SUPFAM" id="SSF55785">
    <property type="entry name" value="PYP-like sensor domain (PAS domain)"/>
    <property type="match status" value="4"/>
</dbReference>
<dbReference type="PROSITE" id="PS50112">
    <property type="entry name" value="PAS"/>
    <property type="match status" value="2"/>
</dbReference>
<dbReference type="SUPFAM" id="SSF55874">
    <property type="entry name" value="ATPase domain of HSP90 chaperone/DNA topoisomerase II/histidine kinase"/>
    <property type="match status" value="1"/>
</dbReference>
<feature type="domain" description="Histidine kinase" evidence="7">
    <location>
        <begin position="934"/>
        <end position="1151"/>
    </location>
</feature>
<dbReference type="FunFam" id="3.30.565.10:FF:000006">
    <property type="entry name" value="Sensor histidine kinase WalK"/>
    <property type="match status" value="1"/>
</dbReference>
<dbReference type="InterPro" id="IPR004358">
    <property type="entry name" value="Sig_transdc_His_kin-like_C"/>
</dbReference>
<accession>A0A0N8KRK7</accession>